<organism evidence="3 4">
    <name type="scientific">Asterophora parasitica</name>
    <dbReference type="NCBI Taxonomy" id="117018"/>
    <lineage>
        <taxon>Eukaryota</taxon>
        <taxon>Fungi</taxon>
        <taxon>Dikarya</taxon>
        <taxon>Basidiomycota</taxon>
        <taxon>Agaricomycotina</taxon>
        <taxon>Agaricomycetes</taxon>
        <taxon>Agaricomycetidae</taxon>
        <taxon>Agaricales</taxon>
        <taxon>Tricholomatineae</taxon>
        <taxon>Lyophyllaceae</taxon>
        <taxon>Asterophora</taxon>
    </lineage>
</organism>
<gene>
    <name evidence="3" type="ORF">DXG03_008250</name>
</gene>
<proteinExistence type="predicted"/>
<evidence type="ECO:0000313" key="3">
    <source>
        <dbReference type="EMBL" id="KAG5644508.1"/>
    </source>
</evidence>
<feature type="region of interest" description="Disordered" evidence="1">
    <location>
        <begin position="1"/>
        <end position="55"/>
    </location>
</feature>
<dbReference type="Proteomes" id="UP000775547">
    <property type="component" value="Unassembled WGS sequence"/>
</dbReference>
<reference evidence="3" key="2">
    <citation type="submission" date="2021-10" db="EMBL/GenBank/DDBJ databases">
        <title>Phylogenomics reveals ancestral predisposition of the termite-cultivated fungus Termitomyces towards a domesticated lifestyle.</title>
        <authorList>
            <person name="Auxier B."/>
            <person name="Grum-Grzhimaylo A."/>
            <person name="Cardenas M.E."/>
            <person name="Lodge J.D."/>
            <person name="Laessoe T."/>
            <person name="Pedersen O."/>
            <person name="Smith M.E."/>
            <person name="Kuyper T.W."/>
            <person name="Franco-Molano E.A."/>
            <person name="Baroni T.J."/>
            <person name="Aanen D.K."/>
        </authorList>
    </citation>
    <scope>NUCLEOTIDE SEQUENCE</scope>
    <source>
        <strain evidence="3">AP01</strain>
        <tissue evidence="3">Mycelium</tissue>
    </source>
</reference>
<sequence>MPQESRHRDHYDPPRYPPAASQDDINMTVIPAYARKAEEQSRTTRTPSPTPSVKDKKSRIISDTVLVITFIITVLAMWYIFRQMNKVKAEVIYQRRKARFVSTSCIAIAPTHLVSSQAKIARATSFSVHSSNFSSSTVAFDPYEPDSDAIPLKVQAPSIITQPWDSHPPTNENRPNPEYLYAPQPRKGHLPPPKPVDPDLDVTYGSAHDLEAHGYQGRESMDNVGWEMHAQPVNHTRAEDMYGMQFSSAETVYEGAGGAPRPTPYAASSELEPPRLSGSPPTQLYPQQPVTYGSALPASRSISTSTPQ</sequence>
<feature type="transmembrane region" description="Helical" evidence="2">
    <location>
        <begin position="60"/>
        <end position="81"/>
    </location>
</feature>
<dbReference type="AlphaFoldDB" id="A0A9P7G984"/>
<feature type="region of interest" description="Disordered" evidence="1">
    <location>
        <begin position="161"/>
        <end position="204"/>
    </location>
</feature>
<protein>
    <submittedName>
        <fullName evidence="3">Uncharacterized protein</fullName>
    </submittedName>
</protein>
<evidence type="ECO:0000256" key="1">
    <source>
        <dbReference type="SAM" id="MobiDB-lite"/>
    </source>
</evidence>
<feature type="region of interest" description="Disordered" evidence="1">
    <location>
        <begin position="253"/>
        <end position="308"/>
    </location>
</feature>
<accession>A0A9P7G984</accession>
<keyword evidence="2" id="KW-0472">Membrane</keyword>
<feature type="compositionally biased region" description="Polar residues" evidence="1">
    <location>
        <begin position="279"/>
        <end position="291"/>
    </location>
</feature>
<comment type="caution">
    <text evidence="3">The sequence shown here is derived from an EMBL/GenBank/DDBJ whole genome shotgun (WGS) entry which is preliminary data.</text>
</comment>
<feature type="compositionally biased region" description="Polar residues" evidence="1">
    <location>
        <begin position="161"/>
        <end position="174"/>
    </location>
</feature>
<evidence type="ECO:0000256" key="2">
    <source>
        <dbReference type="SAM" id="Phobius"/>
    </source>
</evidence>
<reference evidence="3" key="1">
    <citation type="submission" date="2020-07" db="EMBL/GenBank/DDBJ databases">
        <authorList>
            <person name="Nieuwenhuis M."/>
            <person name="Van De Peppel L.J.J."/>
        </authorList>
    </citation>
    <scope>NUCLEOTIDE SEQUENCE</scope>
    <source>
        <strain evidence="3">AP01</strain>
        <tissue evidence="3">Mycelium</tissue>
    </source>
</reference>
<keyword evidence="2" id="KW-0812">Transmembrane</keyword>
<name>A0A9P7G984_9AGAR</name>
<feature type="compositionally biased region" description="Basic and acidic residues" evidence="1">
    <location>
        <begin position="1"/>
        <end position="13"/>
    </location>
</feature>
<evidence type="ECO:0000313" key="4">
    <source>
        <dbReference type="Proteomes" id="UP000775547"/>
    </source>
</evidence>
<keyword evidence="2" id="KW-1133">Transmembrane helix</keyword>
<keyword evidence="4" id="KW-1185">Reference proteome</keyword>
<dbReference type="OrthoDB" id="166803at2759"/>
<dbReference type="EMBL" id="JABCKV010000067">
    <property type="protein sequence ID" value="KAG5644508.1"/>
    <property type="molecule type" value="Genomic_DNA"/>
</dbReference>